<keyword evidence="2" id="KW-1185">Reference proteome</keyword>
<sequence length="247" mass="28003">MDSNIPQHYVCHQVQSLRHRSSEYLIRDMTRVGCTKGRGAVKHPSHAREVYTNIRPLKTGKSQRLSERLTVDRHPRRQMTLNFVILRCNFDTVALPARDEDIGGGHMMFFKDFLYRVELLPRRHSRRGRKGIKDKQSARSPGQETLLHHDDHLTHDSTCALSTLPSPSLLSSPLPAPLLSQRTTRLPARTHWPFARLISSAAAAGATCFPRLGAFASKNTMAGLSLRREPLDDESRIHEGCGERRIF</sequence>
<comment type="caution">
    <text evidence="1">The sequence shown here is derived from an EMBL/GenBank/DDBJ whole genome shotgun (WGS) entry which is preliminary data.</text>
</comment>
<name>A0A9P3PCM3_LYOSH</name>
<evidence type="ECO:0000313" key="1">
    <source>
        <dbReference type="EMBL" id="GLB33154.1"/>
    </source>
</evidence>
<organism evidence="1 2">
    <name type="scientific">Lyophyllum shimeji</name>
    <name type="common">Hon-shimeji</name>
    <name type="synonym">Tricholoma shimeji</name>
    <dbReference type="NCBI Taxonomy" id="47721"/>
    <lineage>
        <taxon>Eukaryota</taxon>
        <taxon>Fungi</taxon>
        <taxon>Dikarya</taxon>
        <taxon>Basidiomycota</taxon>
        <taxon>Agaricomycotina</taxon>
        <taxon>Agaricomycetes</taxon>
        <taxon>Agaricomycetidae</taxon>
        <taxon>Agaricales</taxon>
        <taxon>Tricholomatineae</taxon>
        <taxon>Lyophyllaceae</taxon>
        <taxon>Lyophyllum</taxon>
    </lineage>
</organism>
<accession>A0A9P3PCM3</accession>
<dbReference type="AlphaFoldDB" id="A0A9P3PCM3"/>
<proteinExistence type="predicted"/>
<dbReference type="Proteomes" id="UP001063166">
    <property type="component" value="Unassembled WGS sequence"/>
</dbReference>
<protein>
    <submittedName>
        <fullName evidence="1">Uncharacterized protein</fullName>
    </submittedName>
</protein>
<gene>
    <name evidence="1" type="ORF">LshimejAT787_0100390</name>
</gene>
<evidence type="ECO:0000313" key="2">
    <source>
        <dbReference type="Proteomes" id="UP001063166"/>
    </source>
</evidence>
<reference evidence="1" key="1">
    <citation type="submission" date="2022-07" db="EMBL/GenBank/DDBJ databases">
        <title>The genome of Lyophyllum shimeji provides insight into the initial evolution of ectomycorrhizal fungal genome.</title>
        <authorList>
            <person name="Kobayashi Y."/>
            <person name="Shibata T."/>
            <person name="Hirakawa H."/>
            <person name="Shigenobu S."/>
            <person name="Nishiyama T."/>
            <person name="Yamada A."/>
            <person name="Hasebe M."/>
            <person name="Kawaguchi M."/>
        </authorList>
    </citation>
    <scope>NUCLEOTIDE SEQUENCE</scope>
    <source>
        <strain evidence="1">AT787</strain>
    </source>
</reference>
<dbReference type="EMBL" id="BRPK01000001">
    <property type="protein sequence ID" value="GLB33154.1"/>
    <property type="molecule type" value="Genomic_DNA"/>
</dbReference>